<gene>
    <name evidence="6" type="primary">RvY_15299-1</name>
    <name evidence="6" type="synonym">RvY_15299.1</name>
    <name evidence="6" type="ORF">RvY_15299</name>
</gene>
<dbReference type="Pfam" id="PF00510">
    <property type="entry name" value="COX3"/>
    <property type="match status" value="1"/>
</dbReference>
<dbReference type="SUPFAM" id="SSF81452">
    <property type="entry name" value="Cytochrome c oxidase subunit III-like"/>
    <property type="match status" value="1"/>
</dbReference>
<keyword evidence="7" id="KW-1185">Reference proteome</keyword>
<accession>A0A1D1VXT7</accession>
<keyword evidence="2" id="KW-0812">Transmembrane</keyword>
<evidence type="ECO:0000313" key="7">
    <source>
        <dbReference type="Proteomes" id="UP000186922"/>
    </source>
</evidence>
<sequence>MEVGLTWPPLGIAAINTFQVPLLNTSVLLARGVFVT</sequence>
<dbReference type="AlphaFoldDB" id="A0A1D1VXT7"/>
<evidence type="ECO:0000256" key="3">
    <source>
        <dbReference type="ARBA" id="ARBA00022989"/>
    </source>
</evidence>
<name>A0A1D1VXT7_RAMVA</name>
<evidence type="ECO:0000256" key="2">
    <source>
        <dbReference type="ARBA" id="ARBA00022692"/>
    </source>
</evidence>
<comment type="subcellular location">
    <subcellularLocation>
        <location evidence="1">Membrane</location>
        <topology evidence="1">Multi-pass membrane protein</topology>
    </subcellularLocation>
</comment>
<comment type="caution">
    <text evidence="6">The sequence shown here is derived from an EMBL/GenBank/DDBJ whole genome shotgun (WGS) entry which is preliminary data.</text>
</comment>
<feature type="domain" description="Heme-copper oxidase subunit III family profile" evidence="5">
    <location>
        <begin position="1"/>
        <end position="36"/>
    </location>
</feature>
<dbReference type="Proteomes" id="UP000186922">
    <property type="component" value="Unassembled WGS sequence"/>
</dbReference>
<protein>
    <recommendedName>
        <fullName evidence="5">Heme-copper oxidase subunit III family profile domain-containing protein</fullName>
    </recommendedName>
</protein>
<keyword evidence="4" id="KW-0472">Membrane</keyword>
<dbReference type="STRING" id="947166.A0A1D1VXT7"/>
<evidence type="ECO:0000256" key="1">
    <source>
        <dbReference type="ARBA" id="ARBA00004141"/>
    </source>
</evidence>
<dbReference type="InterPro" id="IPR035973">
    <property type="entry name" value="Cyt_c_oxidase_su3-like_sf"/>
</dbReference>
<dbReference type="GO" id="GO:0016020">
    <property type="term" value="C:membrane"/>
    <property type="evidence" value="ECO:0007669"/>
    <property type="project" value="UniProtKB-SubCell"/>
</dbReference>
<keyword evidence="3" id="KW-1133">Transmembrane helix</keyword>
<organism evidence="6 7">
    <name type="scientific">Ramazzottius varieornatus</name>
    <name type="common">Water bear</name>
    <name type="synonym">Tardigrade</name>
    <dbReference type="NCBI Taxonomy" id="947166"/>
    <lineage>
        <taxon>Eukaryota</taxon>
        <taxon>Metazoa</taxon>
        <taxon>Ecdysozoa</taxon>
        <taxon>Tardigrada</taxon>
        <taxon>Eutardigrada</taxon>
        <taxon>Parachela</taxon>
        <taxon>Hypsibioidea</taxon>
        <taxon>Ramazzottiidae</taxon>
        <taxon>Ramazzottius</taxon>
    </lineage>
</organism>
<evidence type="ECO:0000313" key="6">
    <source>
        <dbReference type="EMBL" id="GAV05123.1"/>
    </source>
</evidence>
<evidence type="ECO:0000259" key="5">
    <source>
        <dbReference type="Pfam" id="PF00510"/>
    </source>
</evidence>
<reference evidence="6 7" key="1">
    <citation type="journal article" date="2016" name="Nat. Commun.">
        <title>Extremotolerant tardigrade genome and improved radiotolerance of human cultured cells by tardigrade-unique protein.</title>
        <authorList>
            <person name="Hashimoto T."/>
            <person name="Horikawa D.D."/>
            <person name="Saito Y."/>
            <person name="Kuwahara H."/>
            <person name="Kozuka-Hata H."/>
            <person name="Shin-I T."/>
            <person name="Minakuchi Y."/>
            <person name="Ohishi K."/>
            <person name="Motoyama A."/>
            <person name="Aizu T."/>
            <person name="Enomoto A."/>
            <person name="Kondo K."/>
            <person name="Tanaka S."/>
            <person name="Hara Y."/>
            <person name="Koshikawa S."/>
            <person name="Sagara H."/>
            <person name="Miura T."/>
            <person name="Yokobori S."/>
            <person name="Miyagawa K."/>
            <person name="Suzuki Y."/>
            <person name="Kubo T."/>
            <person name="Oyama M."/>
            <person name="Kohara Y."/>
            <person name="Fujiyama A."/>
            <person name="Arakawa K."/>
            <person name="Katayama T."/>
            <person name="Toyoda A."/>
            <person name="Kunieda T."/>
        </authorList>
    </citation>
    <scope>NUCLEOTIDE SEQUENCE [LARGE SCALE GENOMIC DNA]</scope>
    <source>
        <strain evidence="6 7">YOKOZUNA-1</strain>
    </source>
</reference>
<dbReference type="GO" id="GO:0004129">
    <property type="term" value="F:cytochrome-c oxidase activity"/>
    <property type="evidence" value="ECO:0007669"/>
    <property type="project" value="InterPro"/>
</dbReference>
<dbReference type="OrthoDB" id="6048089at2759"/>
<evidence type="ECO:0000256" key="4">
    <source>
        <dbReference type="ARBA" id="ARBA00023136"/>
    </source>
</evidence>
<proteinExistence type="predicted"/>
<dbReference type="EMBL" id="BDGG01000011">
    <property type="protein sequence ID" value="GAV05123.1"/>
    <property type="molecule type" value="Genomic_DNA"/>
</dbReference>
<dbReference type="InterPro" id="IPR000298">
    <property type="entry name" value="Cyt_c_oxidase-like_su3"/>
</dbReference>